<dbReference type="Pfam" id="PF25001">
    <property type="entry name" value="Aegyptin_C"/>
    <property type="match status" value="1"/>
</dbReference>
<accession>A0A182NP37</accession>
<feature type="compositionally biased region" description="Basic and acidic residues" evidence="5">
    <location>
        <begin position="229"/>
        <end position="238"/>
    </location>
</feature>
<dbReference type="InterPro" id="IPR056799">
    <property type="entry name" value="ALL3/gSG7_salivary-like_helix"/>
</dbReference>
<evidence type="ECO:0000313" key="8">
    <source>
        <dbReference type="EnsemblMetazoa" id="ADIR009422-PA"/>
    </source>
</evidence>
<dbReference type="Proteomes" id="UP000075884">
    <property type="component" value="Unassembled WGS sequence"/>
</dbReference>
<dbReference type="STRING" id="7168.A0A182NP37"/>
<feature type="compositionally biased region" description="Basic and acidic residues" evidence="5">
    <location>
        <begin position="131"/>
        <end position="145"/>
    </location>
</feature>
<feature type="compositionally biased region" description="Acidic residues" evidence="5">
    <location>
        <begin position="81"/>
        <end position="118"/>
    </location>
</feature>
<evidence type="ECO:0000256" key="5">
    <source>
        <dbReference type="SAM" id="MobiDB-lite"/>
    </source>
</evidence>
<dbReference type="EnsemblMetazoa" id="ADIR009422-RA">
    <property type="protein sequence ID" value="ADIR009422-PA"/>
    <property type="gene ID" value="ADIR009422"/>
</dbReference>
<sequence>MKFLLLLAGVLCLALIVTARPQDESADETTTQLSEDASEEGTHEEGESEEESDSEAGGSKGDEEGTEGGEEDEVSDSHDGPDEEEEHSEGDDAGGDDTSEDAEEGEGGDDGESDDSAEGDDKSDAGAGGKGGEEKDDPRNTYRQVHDQLKKIMKVGTKDGYLKSFVVARLQERLMNPTIDLIGTIGKYSKIKECFSSLANDVAALVKGSEKSYEECTKDKTNPSCGSEGTHDLDEGLVDRQQTLSDCIVEKRDAQ</sequence>
<protein>
    <recommendedName>
        <fullName evidence="7">Aegyptin/gSG7 salivary protein-like four-helix bundle domain-containing protein</fullName>
    </recommendedName>
</protein>
<evidence type="ECO:0000256" key="3">
    <source>
        <dbReference type="ARBA" id="ARBA00022656"/>
    </source>
</evidence>
<proteinExistence type="predicted"/>
<comment type="subcellular location">
    <subcellularLocation>
        <location evidence="1">Secreted</location>
    </subcellularLocation>
</comment>
<keyword evidence="3" id="KW-0800">Toxin</keyword>
<dbReference type="AlphaFoldDB" id="A0A182NP37"/>
<dbReference type="Gene3D" id="6.10.140.1890">
    <property type="match status" value="1"/>
</dbReference>
<evidence type="ECO:0000256" key="2">
    <source>
        <dbReference type="ARBA" id="ARBA00022525"/>
    </source>
</evidence>
<feature type="domain" description="Aegyptin/gSG7 salivary protein-like four-helix bundle" evidence="7">
    <location>
        <begin position="135"/>
        <end position="248"/>
    </location>
</feature>
<organism evidence="8 9">
    <name type="scientific">Anopheles dirus</name>
    <dbReference type="NCBI Taxonomy" id="7168"/>
    <lineage>
        <taxon>Eukaryota</taxon>
        <taxon>Metazoa</taxon>
        <taxon>Ecdysozoa</taxon>
        <taxon>Arthropoda</taxon>
        <taxon>Hexapoda</taxon>
        <taxon>Insecta</taxon>
        <taxon>Pterygota</taxon>
        <taxon>Neoptera</taxon>
        <taxon>Endopterygota</taxon>
        <taxon>Diptera</taxon>
        <taxon>Nematocera</taxon>
        <taxon>Culicoidea</taxon>
        <taxon>Culicidae</taxon>
        <taxon>Anophelinae</taxon>
        <taxon>Anopheles</taxon>
    </lineage>
</organism>
<evidence type="ECO:0000259" key="7">
    <source>
        <dbReference type="Pfam" id="PF25001"/>
    </source>
</evidence>
<dbReference type="GO" id="GO:0090729">
    <property type="term" value="F:toxin activity"/>
    <property type="evidence" value="ECO:0007669"/>
    <property type="project" value="UniProtKB-KW"/>
</dbReference>
<keyword evidence="2" id="KW-0964">Secreted</keyword>
<evidence type="ECO:0000256" key="4">
    <source>
        <dbReference type="ARBA" id="ARBA00023157"/>
    </source>
</evidence>
<evidence type="ECO:0000256" key="6">
    <source>
        <dbReference type="SAM" id="SignalP"/>
    </source>
</evidence>
<dbReference type="VEuPathDB" id="VectorBase:ADIR009422"/>
<evidence type="ECO:0000256" key="1">
    <source>
        <dbReference type="ARBA" id="ARBA00004613"/>
    </source>
</evidence>
<feature type="chain" id="PRO_5008130171" description="Aegyptin/gSG7 salivary protein-like four-helix bundle domain-containing protein" evidence="6">
    <location>
        <begin position="20"/>
        <end position="255"/>
    </location>
</feature>
<dbReference type="PIRSF" id="PIRSF037682">
    <property type="entry name" value="Salivary_gland_allergen_Aed3"/>
    <property type="match status" value="1"/>
</dbReference>
<keyword evidence="4" id="KW-1015">Disulfide bond</keyword>
<feature type="region of interest" description="Disordered" evidence="5">
    <location>
        <begin position="216"/>
        <end position="238"/>
    </location>
</feature>
<keyword evidence="6" id="KW-0732">Signal</keyword>
<dbReference type="GO" id="GO:0005576">
    <property type="term" value="C:extracellular region"/>
    <property type="evidence" value="ECO:0007669"/>
    <property type="project" value="UniProtKB-SubCell"/>
</dbReference>
<reference evidence="8" key="2">
    <citation type="submission" date="2020-05" db="UniProtKB">
        <authorList>
            <consortium name="EnsemblMetazoa"/>
        </authorList>
    </citation>
    <scope>IDENTIFICATION</scope>
    <source>
        <strain evidence="8">WRAIR2</strain>
    </source>
</reference>
<dbReference type="InterPro" id="IPR017262">
    <property type="entry name" value="Aegyptin-like"/>
</dbReference>
<feature type="region of interest" description="Disordered" evidence="5">
    <location>
        <begin position="19"/>
        <end position="145"/>
    </location>
</feature>
<feature type="signal peptide" evidence="6">
    <location>
        <begin position="1"/>
        <end position="19"/>
    </location>
</feature>
<evidence type="ECO:0000313" key="9">
    <source>
        <dbReference type="Proteomes" id="UP000075884"/>
    </source>
</evidence>
<name>A0A182NP37_9DIPT</name>
<reference evidence="9" key="1">
    <citation type="submission" date="2013-03" db="EMBL/GenBank/DDBJ databases">
        <title>The Genome Sequence of Anopheles dirus WRAIR2.</title>
        <authorList>
            <consortium name="The Broad Institute Genomics Platform"/>
            <person name="Neafsey D.E."/>
            <person name="Walton C."/>
            <person name="Walker B."/>
            <person name="Young S.K."/>
            <person name="Zeng Q."/>
            <person name="Gargeya S."/>
            <person name="Fitzgerald M."/>
            <person name="Haas B."/>
            <person name="Abouelleil A."/>
            <person name="Allen A.W."/>
            <person name="Alvarado L."/>
            <person name="Arachchi H.M."/>
            <person name="Berlin A.M."/>
            <person name="Chapman S.B."/>
            <person name="Gainer-Dewar J."/>
            <person name="Goldberg J."/>
            <person name="Griggs A."/>
            <person name="Gujja S."/>
            <person name="Hansen M."/>
            <person name="Howarth C."/>
            <person name="Imamovic A."/>
            <person name="Ireland A."/>
            <person name="Larimer J."/>
            <person name="McCowan C."/>
            <person name="Murphy C."/>
            <person name="Pearson M."/>
            <person name="Poon T.W."/>
            <person name="Priest M."/>
            <person name="Roberts A."/>
            <person name="Saif S."/>
            <person name="Shea T."/>
            <person name="Sisk P."/>
            <person name="Sykes S."/>
            <person name="Wortman J."/>
            <person name="Nusbaum C."/>
            <person name="Birren B."/>
        </authorList>
    </citation>
    <scope>NUCLEOTIDE SEQUENCE [LARGE SCALE GENOMIC DNA]</scope>
    <source>
        <strain evidence="9">WRAIR2</strain>
    </source>
</reference>
<keyword evidence="9" id="KW-1185">Reference proteome</keyword>
<feature type="compositionally biased region" description="Acidic residues" evidence="5">
    <location>
        <begin position="64"/>
        <end position="74"/>
    </location>
</feature>